<evidence type="ECO:0000313" key="3">
    <source>
        <dbReference type="Proteomes" id="UP000199116"/>
    </source>
</evidence>
<accession>A0A1I2KFI0</accession>
<proteinExistence type="predicted"/>
<reference evidence="3" key="1">
    <citation type="submission" date="2016-10" db="EMBL/GenBank/DDBJ databases">
        <authorList>
            <person name="Varghese N."/>
            <person name="Submissions S."/>
        </authorList>
    </citation>
    <scope>NUCLEOTIDE SEQUENCE [LARGE SCALE GENOMIC DNA]</scope>
    <source>
        <strain evidence="3">DSM 23515</strain>
    </source>
</reference>
<dbReference type="Proteomes" id="UP000199116">
    <property type="component" value="Unassembled WGS sequence"/>
</dbReference>
<gene>
    <name evidence="2" type="ORF">SAMN04488033_10385</name>
</gene>
<dbReference type="EMBL" id="FOOH01000003">
    <property type="protein sequence ID" value="SFF65724.1"/>
    <property type="molecule type" value="Genomic_DNA"/>
</dbReference>
<dbReference type="RefSeq" id="WP_245764327.1">
    <property type="nucleotide sequence ID" value="NZ_FOOH01000003.1"/>
</dbReference>
<sequence>MIKNCIKQVLGIAILIFVFLGCDSEEAPTCVKTSGEIISEEFSVDAFEEIIVYERVKLFIEQGDEYKVEIVTGENLKENVYAEVVDNRLELRNENSCNLFRDYEITKIYVTTPTLNWLQNSSGSAIESLGTLDFPELWLRSFNQERDPDIHTNGDFILDLEVENLRITNDNISNYFLTGNAENVNLFFANGDGRLEAEELIVQHYDILHRGTNKLIINPLQSLKGDIFGFGDIISKNRPPEVDIEEHYTGRLIFEAP</sequence>
<organism evidence="2 3">
    <name type="scientific">Salegentibacter agarivorans</name>
    <dbReference type="NCBI Taxonomy" id="345907"/>
    <lineage>
        <taxon>Bacteria</taxon>
        <taxon>Pseudomonadati</taxon>
        <taxon>Bacteroidota</taxon>
        <taxon>Flavobacteriia</taxon>
        <taxon>Flavobacteriales</taxon>
        <taxon>Flavobacteriaceae</taxon>
        <taxon>Salegentibacter</taxon>
    </lineage>
</organism>
<dbReference type="InterPro" id="IPR021255">
    <property type="entry name" value="DUF2807"/>
</dbReference>
<dbReference type="PROSITE" id="PS51257">
    <property type="entry name" value="PROKAR_LIPOPROTEIN"/>
    <property type="match status" value="1"/>
</dbReference>
<dbReference type="Gene3D" id="2.160.20.120">
    <property type="match status" value="1"/>
</dbReference>
<evidence type="ECO:0000313" key="2">
    <source>
        <dbReference type="EMBL" id="SFF65724.1"/>
    </source>
</evidence>
<keyword evidence="3" id="KW-1185">Reference proteome</keyword>
<protein>
    <submittedName>
        <fullName evidence="2">Putative auto-transporter adhesin, head GIN domain</fullName>
    </submittedName>
</protein>
<name>A0A1I2KFI0_9FLAO</name>
<evidence type="ECO:0000259" key="1">
    <source>
        <dbReference type="Pfam" id="PF10988"/>
    </source>
</evidence>
<dbReference type="AlphaFoldDB" id="A0A1I2KFI0"/>
<feature type="domain" description="Putative auto-transporter adhesin head GIN" evidence="1">
    <location>
        <begin position="46"/>
        <end position="239"/>
    </location>
</feature>
<dbReference type="Pfam" id="PF10988">
    <property type="entry name" value="DUF2807"/>
    <property type="match status" value="1"/>
</dbReference>